<evidence type="ECO:0000313" key="2">
    <source>
        <dbReference type="EMBL" id="MDA8486836.1"/>
    </source>
</evidence>
<keyword evidence="3" id="KW-1185">Reference proteome</keyword>
<proteinExistence type="predicted"/>
<dbReference type="GO" id="GO:0016787">
    <property type="term" value="F:hydrolase activity"/>
    <property type="evidence" value="ECO:0007669"/>
    <property type="project" value="UniProtKB-KW"/>
</dbReference>
<dbReference type="Pfam" id="PF07486">
    <property type="entry name" value="Hydrolase_2"/>
    <property type="match status" value="1"/>
</dbReference>
<dbReference type="Gene3D" id="1.10.10.2520">
    <property type="entry name" value="Cell wall hydrolase SleB, domain 1"/>
    <property type="match status" value="1"/>
</dbReference>
<name>A0ABT4YDJ3_METRE</name>
<dbReference type="Proteomes" id="UP001211689">
    <property type="component" value="Unassembled WGS sequence"/>
</dbReference>
<dbReference type="EMBL" id="JANEWF010000071">
    <property type="protein sequence ID" value="MDA8486836.1"/>
    <property type="molecule type" value="Genomic_DNA"/>
</dbReference>
<dbReference type="InterPro" id="IPR042047">
    <property type="entry name" value="SleB_dom1"/>
</dbReference>
<gene>
    <name evidence="2" type="ORF">NNO07_27575</name>
</gene>
<keyword evidence="2" id="KW-0378">Hydrolase</keyword>
<sequence length="890" mass="99060">MKTKNSYGTVSIYDRLGGKLIGQVLHLSTDFKVKDGDYVEYGQPLGIQSGTGAAGTVTYAVHAHVELEKDQFVRYIADIASGAISPESRTSRVNSNETELQFPLRKADGSHYQAEELFAMLEKEPSGHYLLGSHGFWHGGIHFSDVSAPQCVGQQPIRCIADGEVVAYRLNKNYLESTYTSNSQCTNLRYSSSFCLVRHEYCSPPNKSEGADKGKQNRLAFYSLYMHLLPYERYAEEAEQELQRVKVINGGWPARNLPLEESGSEVLGMIPTGTEFDLLEERDTSDGRYRFARGRISKGQIGSRKEGDDVWFASRENGQPIKNGAGKARLQDVLPPGKSQPGYWQGKVRATITAASGVKVRNAPTGEQGGSQVFPNQVLCLGSIVEFDSDKVQWLQLEDGKKYPMAECTFVPGQGGLKGAGTLPSTFWLCVEDTGKGKMLSRDRVVPSSFDSVVSPRAAIKVGDPIGYMGLYETPTASGGRSASRHQVHIEVFTGDTQLQAFLNNQAGLTEGRQYLRLPANTELADRSVLDAEPSLLPVKGYALQREHVVPLDKSPTAKDSQGQEWHQVTVLENRQTITGMVKKLTNASSGAEVICQYDLEKLGFRIVEERNSNSDGFLDPENMPAFFRELYNEIDQLGDSNGKVSQQELKAALRDPDLRERWSKLIALHPTEWQAKSDDAKWKRLEKYLENSPELLRHEKERIDNLVWWGAATIIGFPNSPVIYHIHPVALVEGLRIKESEESDLMYLARTLYGEARGQNYASKVAVAWIIRNRLNTGRWGKTYRSVVTARLQFTCWSQSIDPHGYKAIHNPQGVAWSDCQNAALEVMNAAASANVLPNALYYYSPTAQAQLHAAKPDTYPETPPFAISSKRVYNPPGVRDADYRFYKN</sequence>
<accession>A0ABT4YDJ3</accession>
<dbReference type="RefSeq" id="WP_271472605.1">
    <property type="nucleotide sequence ID" value="NZ_JANEWF010000071.1"/>
</dbReference>
<evidence type="ECO:0000313" key="3">
    <source>
        <dbReference type="Proteomes" id="UP001211689"/>
    </source>
</evidence>
<feature type="domain" description="Cell wall hydrolase SleB" evidence="1">
    <location>
        <begin position="759"/>
        <end position="853"/>
    </location>
</feature>
<evidence type="ECO:0000259" key="1">
    <source>
        <dbReference type="Pfam" id="PF07486"/>
    </source>
</evidence>
<reference evidence="2 3" key="1">
    <citation type="submission" date="2022-07" db="EMBL/GenBank/DDBJ databases">
        <title>Genome Analysis of Selected Gammaproteobacteria from Nigerian Food snails.</title>
        <authorList>
            <person name="Okafor A.C."/>
        </authorList>
    </citation>
    <scope>NUCLEOTIDE SEQUENCE [LARGE SCALE GENOMIC DNA]</scope>
    <source>
        <strain evidence="2 3">Awg 2</strain>
    </source>
</reference>
<organism evidence="2 3">
    <name type="scientific">Metapseudomonas resinovorans</name>
    <name type="common">Pseudomonas resinovorans</name>
    <dbReference type="NCBI Taxonomy" id="53412"/>
    <lineage>
        <taxon>Bacteria</taxon>
        <taxon>Pseudomonadati</taxon>
        <taxon>Pseudomonadota</taxon>
        <taxon>Gammaproteobacteria</taxon>
        <taxon>Pseudomonadales</taxon>
        <taxon>Pseudomonadaceae</taxon>
        <taxon>Metapseudomonas</taxon>
    </lineage>
</organism>
<protein>
    <submittedName>
        <fullName evidence="2">Cell wall hydrolase</fullName>
    </submittedName>
</protein>
<comment type="caution">
    <text evidence="2">The sequence shown here is derived from an EMBL/GenBank/DDBJ whole genome shotgun (WGS) entry which is preliminary data.</text>
</comment>
<dbReference type="InterPro" id="IPR011105">
    <property type="entry name" value="Cell_wall_hydrolase_SleB"/>
</dbReference>